<dbReference type="EMBL" id="DF977448">
    <property type="protein sequence ID" value="GAP86056.2"/>
    <property type="molecule type" value="Genomic_DNA"/>
</dbReference>
<protein>
    <submittedName>
        <fullName evidence="1">Putative transcription regulator</fullName>
    </submittedName>
</protein>
<dbReference type="Gene3D" id="1.20.910.10">
    <property type="entry name" value="Heme oxygenase-like"/>
    <property type="match status" value="1"/>
</dbReference>
<dbReference type="PANTHER" id="PTHR41813">
    <property type="entry name" value="REGULATOR PAB1642, PUTATIVE (AFU_ORTHOLOGUE AFUA_3G11955)-RELATED"/>
    <property type="match status" value="1"/>
</dbReference>
<dbReference type="PANTHER" id="PTHR41813:SF2">
    <property type="entry name" value="REGULATOR PAB1642, PUTATIVE (AFU_ORTHOLOGUE AFUA_3G11955)-RELATED"/>
    <property type="match status" value="1"/>
</dbReference>
<sequence length="234" mass="26247">MSTLSLTGSLLADPQIADLYRRATQTRFLLLAGKGRLPRETLGEWLSQDRLAALQWRILNLLQTCLAGIMREISFFEETASSYDIDLASLGVDQHVFGPNETTRGYIDLFDSYGTRPDEDVPSTLIGGLLVLWATEEAYLAAWSYAKQQGPQDMDFEKDLDGGATRKHFIPSWTSRPFQDFVAEIRDCLDAYAESLLNHPGDGNALFEMAAAMAKRVLALEENFWPRMAEDEVV</sequence>
<reference evidence="1" key="1">
    <citation type="submission" date="2016-03" db="EMBL/GenBank/DDBJ databases">
        <title>Draft genome sequence of Rosellinia necatrix.</title>
        <authorList>
            <person name="Kanematsu S."/>
        </authorList>
    </citation>
    <scope>NUCLEOTIDE SEQUENCE [LARGE SCALE GENOMIC DNA]</scope>
    <source>
        <strain evidence="1">W97</strain>
    </source>
</reference>
<dbReference type="OrthoDB" id="37730at2759"/>
<name>A0A1W2TDH7_ROSNE</name>
<accession>A0A1W2TDH7</accession>
<keyword evidence="2" id="KW-1185">Reference proteome</keyword>
<dbReference type="Proteomes" id="UP000054516">
    <property type="component" value="Unassembled WGS sequence"/>
</dbReference>
<proteinExistence type="predicted"/>
<dbReference type="OMA" id="IPNWTSE"/>
<dbReference type="SUPFAM" id="SSF48613">
    <property type="entry name" value="Heme oxygenase-like"/>
    <property type="match status" value="1"/>
</dbReference>
<evidence type="ECO:0000313" key="1">
    <source>
        <dbReference type="EMBL" id="GAP86056.2"/>
    </source>
</evidence>
<gene>
    <name evidence="1" type="ORF">SAMD00023353_0301790</name>
</gene>
<evidence type="ECO:0000313" key="2">
    <source>
        <dbReference type="Proteomes" id="UP000054516"/>
    </source>
</evidence>
<organism evidence="1">
    <name type="scientific">Rosellinia necatrix</name>
    <name type="common">White root-rot fungus</name>
    <dbReference type="NCBI Taxonomy" id="77044"/>
    <lineage>
        <taxon>Eukaryota</taxon>
        <taxon>Fungi</taxon>
        <taxon>Dikarya</taxon>
        <taxon>Ascomycota</taxon>
        <taxon>Pezizomycotina</taxon>
        <taxon>Sordariomycetes</taxon>
        <taxon>Xylariomycetidae</taxon>
        <taxon>Xylariales</taxon>
        <taxon>Xylariaceae</taxon>
        <taxon>Rosellinia</taxon>
    </lineage>
</organism>
<dbReference type="AlphaFoldDB" id="A0A1W2TDH7"/>
<dbReference type="InterPro" id="IPR016084">
    <property type="entry name" value="Haem_Oase-like_multi-hlx"/>
</dbReference>
<dbReference type="InterPro" id="IPR053261">
    <property type="entry name" value="Polyketide-peptide_reg"/>
</dbReference>
<dbReference type="CDD" id="cd19357">
    <property type="entry name" value="TenA_E_At3g16990-like"/>
    <property type="match status" value="1"/>
</dbReference>
<dbReference type="STRING" id="77044.A0A1W2TDH7"/>